<protein>
    <submittedName>
        <fullName evidence="4">FecR family protein</fullName>
    </submittedName>
</protein>
<feature type="domain" description="FecR protein" evidence="2">
    <location>
        <begin position="118"/>
        <end position="211"/>
    </location>
</feature>
<dbReference type="Proteomes" id="UP000248198">
    <property type="component" value="Unassembled WGS sequence"/>
</dbReference>
<keyword evidence="1" id="KW-1133">Transmembrane helix</keyword>
<evidence type="ECO:0000256" key="1">
    <source>
        <dbReference type="SAM" id="Phobius"/>
    </source>
</evidence>
<dbReference type="GO" id="GO:0016989">
    <property type="term" value="F:sigma factor antagonist activity"/>
    <property type="evidence" value="ECO:0007669"/>
    <property type="project" value="TreeGrafter"/>
</dbReference>
<gene>
    <name evidence="4" type="ORF">B0O44_104626</name>
</gene>
<dbReference type="Gene3D" id="2.60.120.1440">
    <property type="match status" value="1"/>
</dbReference>
<dbReference type="OrthoDB" id="676789at2"/>
<sequence length="339" mass="37969">MEDQSYRLIVEYFEKTISDQGLVELQEWIEAETGNLEKFSETIQILEASKLYFKEPENAGASWSKIQAHVNHSEKKALSYKIHLVAYAALFFLICGIAVIGYRFAVPANPESLEYAQISNQDGQHSRILLPDSSIVYLAGGSHLKYEKKFLGRQRKVYLDGEAFFDVTHQPKRAFVVQSGEISTVVLGTSFNIKAYTDEHKVEVTVKTGKVGVVANVNGKSRLLKYLVPNEQIEINTESGLYSSGHADAQALIGWINNNFVFYNTSLKEITASLEHRYGVKIEFTDPELGAAKLTAKFKNIPLKQVLEDIETLTGFSCTVKGKHIFISDNDQKGGKIME</sequence>
<reference evidence="4 5" key="1">
    <citation type="submission" date="2018-06" db="EMBL/GenBank/DDBJ databases">
        <title>Genomic Encyclopedia of Archaeal and Bacterial Type Strains, Phase II (KMG-II): from individual species to whole genera.</title>
        <authorList>
            <person name="Goeker M."/>
        </authorList>
    </citation>
    <scope>NUCLEOTIDE SEQUENCE [LARGE SCALE GENOMIC DNA]</scope>
    <source>
        <strain evidence="4 5">DSM 27372</strain>
    </source>
</reference>
<organism evidence="4 5">
    <name type="scientific">Pedobacter nutrimenti</name>
    <dbReference type="NCBI Taxonomy" id="1241337"/>
    <lineage>
        <taxon>Bacteria</taxon>
        <taxon>Pseudomonadati</taxon>
        <taxon>Bacteroidota</taxon>
        <taxon>Sphingobacteriia</taxon>
        <taxon>Sphingobacteriales</taxon>
        <taxon>Sphingobacteriaceae</taxon>
        <taxon>Pedobacter</taxon>
    </lineage>
</organism>
<keyword evidence="1" id="KW-0472">Membrane</keyword>
<feature type="transmembrane region" description="Helical" evidence="1">
    <location>
        <begin position="84"/>
        <end position="105"/>
    </location>
</feature>
<proteinExistence type="predicted"/>
<dbReference type="Gene3D" id="3.55.50.30">
    <property type="match status" value="1"/>
</dbReference>
<feature type="domain" description="Protein FecR C-terminal" evidence="3">
    <location>
        <begin position="260"/>
        <end position="327"/>
    </location>
</feature>
<evidence type="ECO:0000313" key="4">
    <source>
        <dbReference type="EMBL" id="PYF74454.1"/>
    </source>
</evidence>
<keyword evidence="1" id="KW-0812">Transmembrane</keyword>
<comment type="caution">
    <text evidence="4">The sequence shown here is derived from an EMBL/GenBank/DDBJ whole genome shotgun (WGS) entry which is preliminary data.</text>
</comment>
<evidence type="ECO:0000259" key="2">
    <source>
        <dbReference type="Pfam" id="PF04773"/>
    </source>
</evidence>
<dbReference type="InterPro" id="IPR012373">
    <property type="entry name" value="Ferrdict_sens_TM"/>
</dbReference>
<dbReference type="PANTHER" id="PTHR30273:SF2">
    <property type="entry name" value="PROTEIN FECR"/>
    <property type="match status" value="1"/>
</dbReference>
<dbReference type="Pfam" id="PF16344">
    <property type="entry name" value="FecR_C"/>
    <property type="match status" value="1"/>
</dbReference>
<dbReference type="InterPro" id="IPR006860">
    <property type="entry name" value="FecR"/>
</dbReference>
<name>A0A318UDH8_9SPHI</name>
<dbReference type="PIRSF" id="PIRSF018266">
    <property type="entry name" value="FecR"/>
    <property type="match status" value="1"/>
</dbReference>
<dbReference type="EMBL" id="QKLU01000004">
    <property type="protein sequence ID" value="PYF74454.1"/>
    <property type="molecule type" value="Genomic_DNA"/>
</dbReference>
<accession>A0A318UDH8</accession>
<keyword evidence="5" id="KW-1185">Reference proteome</keyword>
<dbReference type="AlphaFoldDB" id="A0A318UDH8"/>
<dbReference type="InterPro" id="IPR032508">
    <property type="entry name" value="FecR_C"/>
</dbReference>
<dbReference type="RefSeq" id="WP_110831786.1">
    <property type="nucleotide sequence ID" value="NZ_QKLU01000004.1"/>
</dbReference>
<evidence type="ECO:0000313" key="5">
    <source>
        <dbReference type="Proteomes" id="UP000248198"/>
    </source>
</evidence>
<dbReference type="PANTHER" id="PTHR30273">
    <property type="entry name" value="PERIPLASMIC SIGNAL SENSOR AND SIGMA FACTOR ACTIVATOR FECR-RELATED"/>
    <property type="match status" value="1"/>
</dbReference>
<evidence type="ECO:0000259" key="3">
    <source>
        <dbReference type="Pfam" id="PF16344"/>
    </source>
</evidence>
<dbReference type="Pfam" id="PF04773">
    <property type="entry name" value="FecR"/>
    <property type="match status" value="1"/>
</dbReference>